<evidence type="ECO:0000313" key="2">
    <source>
        <dbReference type="Proteomes" id="UP001380290"/>
    </source>
</evidence>
<dbReference type="InterPro" id="IPR014586">
    <property type="entry name" value="UCP033909"/>
</dbReference>
<dbReference type="PROSITE" id="PS51257">
    <property type="entry name" value="PROKAR_LIPOPROTEIN"/>
    <property type="match status" value="1"/>
</dbReference>
<dbReference type="PANTHER" id="PTHR36513:SF1">
    <property type="entry name" value="TRANSMEMBRANE PROTEIN"/>
    <property type="match status" value="1"/>
</dbReference>
<dbReference type="InterPro" id="IPR029058">
    <property type="entry name" value="AB_hydrolase_fold"/>
</dbReference>
<comment type="caution">
    <text evidence="1">The sequence shown here is derived from an EMBL/GenBank/DDBJ whole genome shotgun (WGS) entry which is preliminary data.</text>
</comment>
<gene>
    <name evidence="1" type="ORF">V7S98_02040</name>
</gene>
<organism evidence="1 2">
    <name type="scientific">Pseudomonas farsensis</name>
    <dbReference type="NCBI Taxonomy" id="2745492"/>
    <lineage>
        <taxon>Bacteria</taxon>
        <taxon>Pseudomonadati</taxon>
        <taxon>Pseudomonadota</taxon>
        <taxon>Gammaproteobacteria</taxon>
        <taxon>Pseudomonadales</taxon>
        <taxon>Pseudomonadaceae</taxon>
        <taxon>Pseudomonas</taxon>
    </lineage>
</organism>
<keyword evidence="2" id="KW-1185">Reference proteome</keyword>
<dbReference type="PANTHER" id="PTHR36513">
    <property type="entry name" value="ABC TRANSMEMBRANE TYPE-1 DOMAIN-CONTAINING PROTEIN"/>
    <property type="match status" value="1"/>
</dbReference>
<dbReference type="PIRSF" id="PIRSF033909">
    <property type="entry name" value="UCP033909"/>
    <property type="match status" value="1"/>
</dbReference>
<dbReference type="SUPFAM" id="SSF53474">
    <property type="entry name" value="alpha/beta-Hydrolases"/>
    <property type="match status" value="1"/>
</dbReference>
<dbReference type="Gene3D" id="3.40.50.1820">
    <property type="entry name" value="alpha/beta hydrolase"/>
    <property type="match status" value="1"/>
</dbReference>
<dbReference type="GO" id="GO:0016787">
    <property type="term" value="F:hydrolase activity"/>
    <property type="evidence" value="ECO:0007669"/>
    <property type="project" value="UniProtKB-KW"/>
</dbReference>
<accession>A0ABU8QMX3</accession>
<keyword evidence="1" id="KW-0378">Hydrolase</keyword>
<dbReference type="Pfam" id="PF05990">
    <property type="entry name" value="DUF900"/>
    <property type="match status" value="1"/>
</dbReference>
<dbReference type="Proteomes" id="UP001380290">
    <property type="component" value="Unassembled WGS sequence"/>
</dbReference>
<sequence length="374" mass="40986">MHHTMERSSIAAAGKRLALLVLIAVGAGLVGCASSGYDRGDGLAGTVGHKVVRTYFATDRMLTHDPDPRKMFTEAGSEISYGVCEVSIPPDHDVGRLESPSVWRLEFKENPDRHVVLLETWVKPKNEFYAGLANRVAQSQGKNLLVFVHGYNVSFEDAARRTAQMANDLNFDGAPVFYSWPSKARESLYFVDRQTLERSTPRLKAFLADVFAQSNAENVYIVAHSMGNQGLTKALAELREEDPGIKSKLKELIIAAPDIDTAVFKEQIAPGLVAAAQNITLYASSRDVTMTLSHYFNGEYRLGDTRGGVPVIPGIETIDASNVDTDFYAHSYVGNSKSVVMDLSALIQSHARAAQRAKLKATKAKGGNYWTFEP</sequence>
<proteinExistence type="predicted"/>
<dbReference type="RefSeq" id="WP_339598102.1">
    <property type="nucleotide sequence ID" value="NZ_JBBHLC010000003.1"/>
</dbReference>
<dbReference type="InterPro" id="IPR010297">
    <property type="entry name" value="DUF900_hydrolase"/>
</dbReference>
<name>A0ABU8QMX3_9PSED</name>
<protein>
    <submittedName>
        <fullName evidence="1">Alpha/beta hydrolase</fullName>
    </submittedName>
</protein>
<evidence type="ECO:0000313" key="1">
    <source>
        <dbReference type="EMBL" id="MEJ5861999.1"/>
    </source>
</evidence>
<reference evidence="1 2" key="1">
    <citation type="submission" date="2024-02" db="EMBL/GenBank/DDBJ databases">
        <title>Identification of pathogenicity and growth-promoting function of Pseudomonas putida variant.</title>
        <authorList>
            <person name="Sun J."/>
        </authorList>
    </citation>
    <scope>NUCLEOTIDE SEQUENCE [LARGE SCALE GENOMIC DNA]</scope>
    <source>
        <strain evidence="1 2">A03</strain>
    </source>
</reference>
<dbReference type="EMBL" id="JBBHLC010000003">
    <property type="protein sequence ID" value="MEJ5861999.1"/>
    <property type="molecule type" value="Genomic_DNA"/>
</dbReference>